<accession>A0ABV6N0T6</accession>
<dbReference type="SMART" id="SM00345">
    <property type="entry name" value="HTH_GNTR"/>
    <property type="match status" value="1"/>
</dbReference>
<dbReference type="PANTHER" id="PTHR30146">
    <property type="entry name" value="LACI-RELATED TRANSCRIPTIONAL REPRESSOR"/>
    <property type="match status" value="1"/>
</dbReference>
<dbReference type="EMBL" id="JBHLUD010000011">
    <property type="protein sequence ID" value="MFC0545922.1"/>
    <property type="molecule type" value="Genomic_DNA"/>
</dbReference>
<comment type="caution">
    <text evidence="5">The sequence shown here is derived from an EMBL/GenBank/DDBJ whole genome shotgun (WGS) entry which is preliminary data.</text>
</comment>
<organism evidence="5 6">
    <name type="scientific">Kutzneria chonburiensis</name>
    <dbReference type="NCBI Taxonomy" id="1483604"/>
    <lineage>
        <taxon>Bacteria</taxon>
        <taxon>Bacillati</taxon>
        <taxon>Actinomycetota</taxon>
        <taxon>Actinomycetes</taxon>
        <taxon>Pseudonocardiales</taxon>
        <taxon>Pseudonocardiaceae</taxon>
        <taxon>Kutzneria</taxon>
    </lineage>
</organism>
<keyword evidence="2 5" id="KW-0238">DNA-binding</keyword>
<dbReference type="Gene3D" id="3.40.50.2300">
    <property type="match status" value="2"/>
</dbReference>
<dbReference type="Gene3D" id="1.10.10.10">
    <property type="entry name" value="Winged helix-like DNA-binding domain superfamily/Winged helix DNA-binding domain"/>
    <property type="match status" value="1"/>
</dbReference>
<evidence type="ECO:0000256" key="2">
    <source>
        <dbReference type="ARBA" id="ARBA00023125"/>
    </source>
</evidence>
<evidence type="ECO:0000256" key="1">
    <source>
        <dbReference type="ARBA" id="ARBA00023015"/>
    </source>
</evidence>
<dbReference type="GO" id="GO:0003677">
    <property type="term" value="F:DNA binding"/>
    <property type="evidence" value="ECO:0007669"/>
    <property type="project" value="UniProtKB-KW"/>
</dbReference>
<proteinExistence type="predicted"/>
<dbReference type="InterPro" id="IPR036388">
    <property type="entry name" value="WH-like_DNA-bd_sf"/>
</dbReference>
<dbReference type="InterPro" id="IPR046335">
    <property type="entry name" value="LacI/GalR-like_sensor"/>
</dbReference>
<dbReference type="CDD" id="cd06267">
    <property type="entry name" value="PBP1_LacI_sugar_binding-like"/>
    <property type="match status" value="1"/>
</dbReference>
<dbReference type="Proteomes" id="UP001589810">
    <property type="component" value="Unassembled WGS sequence"/>
</dbReference>
<dbReference type="PANTHER" id="PTHR30146:SF109">
    <property type="entry name" value="HTH-TYPE TRANSCRIPTIONAL REGULATOR GALS"/>
    <property type="match status" value="1"/>
</dbReference>
<evidence type="ECO:0000313" key="6">
    <source>
        <dbReference type="Proteomes" id="UP001589810"/>
    </source>
</evidence>
<dbReference type="PROSITE" id="PS50949">
    <property type="entry name" value="HTH_GNTR"/>
    <property type="match status" value="1"/>
</dbReference>
<feature type="domain" description="HTH gntR-type" evidence="4">
    <location>
        <begin position="10"/>
        <end position="78"/>
    </location>
</feature>
<keyword evidence="1" id="KW-0805">Transcription regulation</keyword>
<dbReference type="Pfam" id="PF00392">
    <property type="entry name" value="GntR"/>
    <property type="match status" value="1"/>
</dbReference>
<dbReference type="InterPro" id="IPR036390">
    <property type="entry name" value="WH_DNA-bd_sf"/>
</dbReference>
<name>A0ABV6N0T6_9PSEU</name>
<dbReference type="Pfam" id="PF13377">
    <property type="entry name" value="Peripla_BP_3"/>
    <property type="match status" value="1"/>
</dbReference>
<dbReference type="SUPFAM" id="SSF46785">
    <property type="entry name" value="Winged helix' DNA-binding domain"/>
    <property type="match status" value="1"/>
</dbReference>
<evidence type="ECO:0000313" key="5">
    <source>
        <dbReference type="EMBL" id="MFC0545922.1"/>
    </source>
</evidence>
<protein>
    <submittedName>
        <fullName evidence="5">LacI family DNA-binding transcriptional regulator</fullName>
    </submittedName>
</protein>
<keyword evidence="6" id="KW-1185">Reference proteome</keyword>
<dbReference type="InterPro" id="IPR000524">
    <property type="entry name" value="Tscrpt_reg_HTH_GntR"/>
</dbReference>
<reference evidence="5 6" key="1">
    <citation type="submission" date="2024-09" db="EMBL/GenBank/DDBJ databases">
        <authorList>
            <person name="Sun Q."/>
            <person name="Mori K."/>
        </authorList>
    </citation>
    <scope>NUCLEOTIDE SEQUENCE [LARGE SCALE GENOMIC DNA]</scope>
    <source>
        <strain evidence="5 6">TBRC 1432</strain>
    </source>
</reference>
<evidence type="ECO:0000259" key="4">
    <source>
        <dbReference type="PROSITE" id="PS50949"/>
    </source>
</evidence>
<sequence>MAAATGGDKPPLYQQVKHELLAAIAAGEYAPGRPFVTQREICERFNVSHATAVRALNDLATEGYVVRRRGQGTFVADRPPAASSPPDKTIACVLQNQGPHVGQILTGIEEVCADLGYRLFLNHCENDPAREEKVLWGALEHQVSGIIVYPAEGSLTVAPYAEARRRGVPLVMVDRYRPDLATDAVVADNMAVGRELTAELIESGHRTIATLWDEIDVTSIRDRLAGHVQALRENDIPVRPDLTVLRRYREQPTEARRAMLNELLHGSHPPSVLLCSNGYALATVAQDLVALGLEVPGDIDLACMDDAGPFDVLPLTAAAISLPARDMGRRAMTLLHDRVSGKPSETQLIVLPVTIQTRQSSAGYMRISRLEKGAS</sequence>
<evidence type="ECO:0000256" key="3">
    <source>
        <dbReference type="ARBA" id="ARBA00023163"/>
    </source>
</evidence>
<gene>
    <name evidence="5" type="ORF">ACFFH7_30705</name>
</gene>
<dbReference type="RefSeq" id="WP_273943543.1">
    <property type="nucleotide sequence ID" value="NZ_CP097263.1"/>
</dbReference>
<keyword evidence="3" id="KW-0804">Transcription</keyword>
<dbReference type="SUPFAM" id="SSF53822">
    <property type="entry name" value="Periplasmic binding protein-like I"/>
    <property type="match status" value="1"/>
</dbReference>
<dbReference type="CDD" id="cd07377">
    <property type="entry name" value="WHTH_GntR"/>
    <property type="match status" value="1"/>
</dbReference>
<dbReference type="InterPro" id="IPR028082">
    <property type="entry name" value="Peripla_BP_I"/>
</dbReference>